<accession>A0AA36EZ31</accession>
<proteinExistence type="predicted"/>
<reference evidence="1" key="1">
    <citation type="submission" date="2023-08" db="EMBL/GenBank/DDBJ databases">
        <authorList>
            <person name="Alioto T."/>
            <person name="Alioto T."/>
            <person name="Gomez Garrido J."/>
        </authorList>
    </citation>
    <scope>NUCLEOTIDE SEQUENCE</scope>
</reference>
<protein>
    <submittedName>
        <fullName evidence="1">Uncharacterized protein</fullName>
    </submittedName>
</protein>
<dbReference type="Proteomes" id="UP001162480">
    <property type="component" value="Chromosome 2"/>
</dbReference>
<evidence type="ECO:0000313" key="2">
    <source>
        <dbReference type="Proteomes" id="UP001162480"/>
    </source>
</evidence>
<dbReference type="EMBL" id="OX597815">
    <property type="protein sequence ID" value="CAI9717113.1"/>
    <property type="molecule type" value="Genomic_DNA"/>
</dbReference>
<keyword evidence="2" id="KW-1185">Reference proteome</keyword>
<name>A0AA36EZ31_OCTVU</name>
<gene>
    <name evidence="1" type="ORF">OCTVUL_1B012162</name>
</gene>
<dbReference type="AlphaFoldDB" id="A0AA36EZ31"/>
<organism evidence="1 2">
    <name type="scientific">Octopus vulgaris</name>
    <name type="common">Common octopus</name>
    <dbReference type="NCBI Taxonomy" id="6645"/>
    <lineage>
        <taxon>Eukaryota</taxon>
        <taxon>Metazoa</taxon>
        <taxon>Spiralia</taxon>
        <taxon>Lophotrochozoa</taxon>
        <taxon>Mollusca</taxon>
        <taxon>Cephalopoda</taxon>
        <taxon>Coleoidea</taxon>
        <taxon>Octopodiformes</taxon>
        <taxon>Octopoda</taxon>
        <taxon>Incirrata</taxon>
        <taxon>Octopodidae</taxon>
        <taxon>Octopus</taxon>
    </lineage>
</organism>
<evidence type="ECO:0000313" key="1">
    <source>
        <dbReference type="EMBL" id="CAI9717113.1"/>
    </source>
</evidence>
<sequence>MCPLPEPVCEVRDNWRHTLRAKVLNTISPSHVPSESPSFQSWHCQCRHIERIKIMAATMMAIVAVVFSHTGEDVWETTLRVIKLLCY</sequence>